<dbReference type="EMBL" id="BMFQ01000002">
    <property type="protein sequence ID" value="GGG44734.1"/>
    <property type="molecule type" value="Genomic_DNA"/>
</dbReference>
<accession>A0A917GGQ1</accession>
<dbReference type="RefSeq" id="WP_188463527.1">
    <property type="nucleotide sequence ID" value="NZ_BMFQ01000002.1"/>
</dbReference>
<evidence type="ECO:0000313" key="2">
    <source>
        <dbReference type="EMBL" id="GGG44734.1"/>
    </source>
</evidence>
<keyword evidence="1" id="KW-0812">Transmembrane</keyword>
<keyword evidence="3" id="KW-1185">Reference proteome</keyword>
<keyword evidence="1" id="KW-1133">Transmembrane helix</keyword>
<feature type="transmembrane region" description="Helical" evidence="1">
    <location>
        <begin position="74"/>
        <end position="95"/>
    </location>
</feature>
<dbReference type="SUPFAM" id="SSF48452">
    <property type="entry name" value="TPR-like"/>
    <property type="match status" value="1"/>
</dbReference>
<evidence type="ECO:0000313" key="3">
    <source>
        <dbReference type="Proteomes" id="UP000625976"/>
    </source>
</evidence>
<protein>
    <recommendedName>
        <fullName evidence="4">Tetratricopeptide repeat protein</fullName>
    </recommendedName>
</protein>
<dbReference type="AlphaFoldDB" id="A0A917GGQ1"/>
<organism evidence="2 3">
    <name type="scientific">Bizionia arctica</name>
    <dbReference type="NCBI Taxonomy" id="1495645"/>
    <lineage>
        <taxon>Bacteria</taxon>
        <taxon>Pseudomonadati</taxon>
        <taxon>Bacteroidota</taxon>
        <taxon>Flavobacteriia</taxon>
        <taxon>Flavobacteriales</taxon>
        <taxon>Flavobacteriaceae</taxon>
        <taxon>Bizionia</taxon>
    </lineage>
</organism>
<gene>
    <name evidence="2" type="ORF">GCM10010976_15420</name>
</gene>
<keyword evidence="1" id="KW-0472">Membrane</keyword>
<proteinExistence type="predicted"/>
<evidence type="ECO:0008006" key="4">
    <source>
        <dbReference type="Google" id="ProtNLM"/>
    </source>
</evidence>
<evidence type="ECO:0000256" key="1">
    <source>
        <dbReference type="SAM" id="Phobius"/>
    </source>
</evidence>
<reference evidence="2" key="2">
    <citation type="submission" date="2020-09" db="EMBL/GenBank/DDBJ databases">
        <authorList>
            <person name="Sun Q."/>
            <person name="Zhou Y."/>
        </authorList>
    </citation>
    <scope>NUCLEOTIDE SEQUENCE</scope>
    <source>
        <strain evidence="2">CGMCC 1.12751</strain>
    </source>
</reference>
<name>A0A917GGQ1_9FLAO</name>
<dbReference type="Proteomes" id="UP000625976">
    <property type="component" value="Unassembled WGS sequence"/>
</dbReference>
<comment type="caution">
    <text evidence="2">The sequence shown here is derived from an EMBL/GenBank/DDBJ whole genome shotgun (WGS) entry which is preliminary data.</text>
</comment>
<dbReference type="InterPro" id="IPR011990">
    <property type="entry name" value="TPR-like_helical_dom_sf"/>
</dbReference>
<reference evidence="2" key="1">
    <citation type="journal article" date="2014" name="Int. J. Syst. Evol. Microbiol.">
        <title>Complete genome sequence of Corynebacterium casei LMG S-19264T (=DSM 44701T), isolated from a smear-ripened cheese.</title>
        <authorList>
            <consortium name="US DOE Joint Genome Institute (JGI-PGF)"/>
            <person name="Walter F."/>
            <person name="Albersmeier A."/>
            <person name="Kalinowski J."/>
            <person name="Ruckert C."/>
        </authorList>
    </citation>
    <scope>NUCLEOTIDE SEQUENCE</scope>
    <source>
        <strain evidence="2">CGMCC 1.12751</strain>
    </source>
</reference>
<sequence>MGGGGSIQGMITSLNNNKKLLRSKRFFKKERTFMSLKKEYFKAAQGELNFKEASKEDLLRIRVKIVKKRKKENLAIVISALIVISIFSYFAFILVEKHNLSSKNLQLREFRKKEIKFLALIDDGDEWFKKGKWQHSIYFYEEAKVIFPKNYDINYRLIRTYSFQCENQYKNCHTAKELLDQLFLIFPNKEKELSEIKKQLIYEY</sequence>